<feature type="domain" description="ABC transporter" evidence="9">
    <location>
        <begin position="348"/>
        <end position="582"/>
    </location>
</feature>
<evidence type="ECO:0000256" key="1">
    <source>
        <dbReference type="ARBA" id="ARBA00004651"/>
    </source>
</evidence>
<comment type="caution">
    <text evidence="11">The sequence shown here is derived from an EMBL/GenBank/DDBJ whole genome shotgun (WGS) entry which is preliminary data.</text>
</comment>
<dbReference type="InterPro" id="IPR036640">
    <property type="entry name" value="ABC1_TM_sf"/>
</dbReference>
<feature type="transmembrane region" description="Helical" evidence="8">
    <location>
        <begin position="31"/>
        <end position="56"/>
    </location>
</feature>
<name>A0A5R9G4Y0_9BACL</name>
<keyword evidence="5 11" id="KW-0067">ATP-binding</keyword>
<reference evidence="11 12" key="1">
    <citation type="submission" date="2019-05" db="EMBL/GenBank/DDBJ databases">
        <authorList>
            <person name="Narsing Rao M.P."/>
            <person name="Li W.J."/>
        </authorList>
    </citation>
    <scope>NUCLEOTIDE SEQUENCE [LARGE SCALE GENOMIC DNA]</scope>
    <source>
        <strain evidence="11 12">SYSU_K30003</strain>
    </source>
</reference>
<evidence type="ECO:0000313" key="12">
    <source>
        <dbReference type="Proteomes" id="UP000309676"/>
    </source>
</evidence>
<feature type="transmembrane region" description="Helical" evidence="8">
    <location>
        <begin position="139"/>
        <end position="163"/>
    </location>
</feature>
<evidence type="ECO:0000259" key="9">
    <source>
        <dbReference type="PROSITE" id="PS50893"/>
    </source>
</evidence>
<keyword evidence="6 8" id="KW-1133">Transmembrane helix</keyword>
<dbReference type="InterPro" id="IPR017871">
    <property type="entry name" value="ABC_transporter-like_CS"/>
</dbReference>
<keyword evidence="7 8" id="KW-0472">Membrane</keyword>
<feature type="transmembrane region" description="Helical" evidence="8">
    <location>
        <begin position="68"/>
        <end position="88"/>
    </location>
</feature>
<feature type="domain" description="ABC transmembrane type-1" evidence="10">
    <location>
        <begin position="33"/>
        <end position="314"/>
    </location>
</feature>
<dbReference type="InterPro" id="IPR003593">
    <property type="entry name" value="AAA+_ATPase"/>
</dbReference>
<proteinExistence type="predicted"/>
<dbReference type="InterPro" id="IPR003439">
    <property type="entry name" value="ABC_transporter-like_ATP-bd"/>
</dbReference>
<keyword evidence="2" id="KW-0813">Transport</keyword>
<dbReference type="PANTHER" id="PTHR43394">
    <property type="entry name" value="ATP-DEPENDENT PERMEASE MDL1, MITOCHONDRIAL"/>
    <property type="match status" value="1"/>
</dbReference>
<dbReference type="PANTHER" id="PTHR43394:SF1">
    <property type="entry name" value="ATP-BINDING CASSETTE SUB-FAMILY B MEMBER 10, MITOCHONDRIAL"/>
    <property type="match status" value="1"/>
</dbReference>
<comment type="subcellular location">
    <subcellularLocation>
        <location evidence="1">Cell membrane</location>
        <topology evidence="1">Multi-pass membrane protein</topology>
    </subcellularLocation>
</comment>
<keyword evidence="4" id="KW-0547">Nucleotide-binding</keyword>
<dbReference type="Proteomes" id="UP000309676">
    <property type="component" value="Unassembled WGS sequence"/>
</dbReference>
<dbReference type="PROSITE" id="PS00211">
    <property type="entry name" value="ABC_TRANSPORTER_1"/>
    <property type="match status" value="1"/>
</dbReference>
<dbReference type="EMBL" id="VCIW01000021">
    <property type="protein sequence ID" value="TLS49386.1"/>
    <property type="molecule type" value="Genomic_DNA"/>
</dbReference>
<dbReference type="Pfam" id="PF00005">
    <property type="entry name" value="ABC_tran"/>
    <property type="match status" value="1"/>
</dbReference>
<dbReference type="Gene3D" id="1.20.1560.10">
    <property type="entry name" value="ABC transporter type 1, transmembrane domain"/>
    <property type="match status" value="1"/>
</dbReference>
<evidence type="ECO:0000256" key="2">
    <source>
        <dbReference type="ARBA" id="ARBA00022448"/>
    </source>
</evidence>
<dbReference type="GO" id="GO:0015421">
    <property type="term" value="F:ABC-type oligopeptide transporter activity"/>
    <property type="evidence" value="ECO:0007669"/>
    <property type="project" value="TreeGrafter"/>
</dbReference>
<dbReference type="PROSITE" id="PS50893">
    <property type="entry name" value="ABC_TRANSPORTER_2"/>
    <property type="match status" value="1"/>
</dbReference>
<organism evidence="11 12">
    <name type="scientific">Paenibacillus antri</name>
    <dbReference type="NCBI Taxonomy" id="2582848"/>
    <lineage>
        <taxon>Bacteria</taxon>
        <taxon>Bacillati</taxon>
        <taxon>Bacillota</taxon>
        <taxon>Bacilli</taxon>
        <taxon>Bacillales</taxon>
        <taxon>Paenibacillaceae</taxon>
        <taxon>Paenibacillus</taxon>
    </lineage>
</organism>
<feature type="transmembrane region" description="Helical" evidence="8">
    <location>
        <begin position="257"/>
        <end position="278"/>
    </location>
</feature>
<dbReference type="GO" id="GO:0005886">
    <property type="term" value="C:plasma membrane"/>
    <property type="evidence" value="ECO:0007669"/>
    <property type="project" value="UniProtKB-SubCell"/>
</dbReference>
<evidence type="ECO:0000313" key="11">
    <source>
        <dbReference type="EMBL" id="TLS49386.1"/>
    </source>
</evidence>
<dbReference type="SUPFAM" id="SSF90123">
    <property type="entry name" value="ABC transporter transmembrane region"/>
    <property type="match status" value="1"/>
</dbReference>
<feature type="transmembrane region" description="Helical" evidence="8">
    <location>
        <begin position="169"/>
        <end position="193"/>
    </location>
</feature>
<dbReference type="OrthoDB" id="9770415at2"/>
<dbReference type="SUPFAM" id="SSF52540">
    <property type="entry name" value="P-loop containing nucleoside triphosphate hydrolases"/>
    <property type="match status" value="1"/>
</dbReference>
<accession>A0A5R9G4Y0</accession>
<gene>
    <name evidence="11" type="ORF">FE782_25035</name>
</gene>
<keyword evidence="12" id="KW-1185">Reference proteome</keyword>
<dbReference type="AlphaFoldDB" id="A0A5R9G4Y0"/>
<dbReference type="RefSeq" id="WP_138197103.1">
    <property type="nucleotide sequence ID" value="NZ_VCIW01000021.1"/>
</dbReference>
<evidence type="ECO:0000256" key="3">
    <source>
        <dbReference type="ARBA" id="ARBA00022692"/>
    </source>
</evidence>
<dbReference type="FunFam" id="3.40.50.300:FF:000287">
    <property type="entry name" value="Multidrug ABC transporter ATP-binding protein"/>
    <property type="match status" value="1"/>
</dbReference>
<evidence type="ECO:0000259" key="10">
    <source>
        <dbReference type="PROSITE" id="PS50929"/>
    </source>
</evidence>
<sequence length="592" mass="65370">MIARSIKAFSIQEFKKPYRMLFPFLWKHRRAYAGLFFFMFVDVALTLAYAWFMGTITDAAVEGSFDKLGRLVPAGVLLISLSIASGYWNNMLDFRATANVKKDLKEHLLQHVLLLPAANIGNLRSGAVMTHFMDDIHGIGGMIGSSLIRLVKLPLVFIAVFVYMLQIHWFLSVLSLAVIPAALASGALFGVLLRRNNRVIQALCENLNSLLNETFLGTFVVRSFSLEKKLYRTYTAENERLFELETKDTRLRGWFRAGGEAAGAAAFLLSLCVGAYFVSNRVISIGSLLSFVNLTNHLIYPLMGIAGLWAGLQSSLTSAERLLRVLEQPLDTRELPDYECPPPGAKSIAFKDVSFGYDGSTRVIDRFSLDVPAGKTVAIVGASGAGKTTLFQLLLGFYKPETGDILVDGLSAGALTPSRLRGYMAHVPQDSFLFSGTVRDNLLLARPGVTEAAMIDAARSANIHDFIVSLPNGYDTEIGERGMKLSGGQKQRLAIARAILKDAPILLLDEATSALDGETEHQVQEALQRLMQDRTTLVIAHRLSTVRNADFIVVLDQGRIAESGTHEELLRKRGTYRELTRRQTNGIRSNYR</sequence>
<evidence type="ECO:0000256" key="8">
    <source>
        <dbReference type="SAM" id="Phobius"/>
    </source>
</evidence>
<evidence type="ECO:0000256" key="6">
    <source>
        <dbReference type="ARBA" id="ARBA00022989"/>
    </source>
</evidence>
<dbReference type="Gene3D" id="3.40.50.300">
    <property type="entry name" value="P-loop containing nucleotide triphosphate hydrolases"/>
    <property type="match status" value="1"/>
</dbReference>
<evidence type="ECO:0000256" key="4">
    <source>
        <dbReference type="ARBA" id="ARBA00022741"/>
    </source>
</evidence>
<evidence type="ECO:0000256" key="5">
    <source>
        <dbReference type="ARBA" id="ARBA00022840"/>
    </source>
</evidence>
<dbReference type="GO" id="GO:0016887">
    <property type="term" value="F:ATP hydrolysis activity"/>
    <property type="evidence" value="ECO:0007669"/>
    <property type="project" value="InterPro"/>
</dbReference>
<dbReference type="Pfam" id="PF00664">
    <property type="entry name" value="ABC_membrane"/>
    <property type="match status" value="1"/>
</dbReference>
<evidence type="ECO:0000256" key="7">
    <source>
        <dbReference type="ARBA" id="ARBA00023136"/>
    </source>
</evidence>
<dbReference type="CDD" id="cd07346">
    <property type="entry name" value="ABC_6TM_exporters"/>
    <property type="match status" value="1"/>
</dbReference>
<dbReference type="PROSITE" id="PS50929">
    <property type="entry name" value="ABC_TM1F"/>
    <property type="match status" value="1"/>
</dbReference>
<dbReference type="SMART" id="SM00382">
    <property type="entry name" value="AAA"/>
    <property type="match status" value="1"/>
</dbReference>
<dbReference type="InterPro" id="IPR011527">
    <property type="entry name" value="ABC1_TM_dom"/>
</dbReference>
<keyword evidence="3 8" id="KW-0812">Transmembrane</keyword>
<dbReference type="GO" id="GO:0005524">
    <property type="term" value="F:ATP binding"/>
    <property type="evidence" value="ECO:0007669"/>
    <property type="project" value="UniProtKB-KW"/>
</dbReference>
<dbReference type="InterPro" id="IPR027417">
    <property type="entry name" value="P-loop_NTPase"/>
</dbReference>
<dbReference type="InterPro" id="IPR039421">
    <property type="entry name" value="Type_1_exporter"/>
</dbReference>
<protein>
    <submittedName>
        <fullName evidence="11">ABC transporter ATP-binding protein</fullName>
    </submittedName>
</protein>